<feature type="transmembrane region" description="Helical" evidence="9">
    <location>
        <begin position="247"/>
        <end position="265"/>
    </location>
</feature>
<keyword evidence="6 9" id="KW-1133">Transmembrane helix</keyword>
<evidence type="ECO:0000256" key="6">
    <source>
        <dbReference type="ARBA" id="ARBA00022989"/>
    </source>
</evidence>
<proteinExistence type="inferred from homology"/>
<dbReference type="Proteomes" id="UP000005837">
    <property type="component" value="Unassembled WGS sequence"/>
</dbReference>
<comment type="similarity">
    <text evidence="8">Belongs to the NhaC Na(+)/H(+) (TC 2.A.35) antiporter family.</text>
</comment>
<name>C0DX82_EIKCO</name>
<dbReference type="InterPro" id="IPR018461">
    <property type="entry name" value="Na/H_Antiport_NhaC-like_C"/>
</dbReference>
<keyword evidence="7 9" id="KW-0472">Membrane</keyword>
<feature type="transmembrane region" description="Helical" evidence="9">
    <location>
        <begin position="83"/>
        <end position="105"/>
    </location>
</feature>
<evidence type="ECO:0000256" key="2">
    <source>
        <dbReference type="ARBA" id="ARBA00022448"/>
    </source>
</evidence>
<keyword evidence="4" id="KW-1003">Cell membrane</keyword>
<dbReference type="GO" id="GO:0005886">
    <property type="term" value="C:plasma membrane"/>
    <property type="evidence" value="ECO:0007669"/>
    <property type="project" value="UniProtKB-SubCell"/>
</dbReference>
<keyword evidence="5 9" id="KW-0812">Transmembrane</keyword>
<evidence type="ECO:0000256" key="5">
    <source>
        <dbReference type="ARBA" id="ARBA00022692"/>
    </source>
</evidence>
<comment type="subcellular location">
    <subcellularLocation>
        <location evidence="1">Cell membrane</location>
        <topology evidence="1">Multi-pass membrane protein</topology>
    </subcellularLocation>
</comment>
<evidence type="ECO:0000256" key="4">
    <source>
        <dbReference type="ARBA" id="ARBA00022475"/>
    </source>
</evidence>
<feature type="transmembrane region" description="Helical" evidence="9">
    <location>
        <begin position="330"/>
        <end position="356"/>
    </location>
</feature>
<evidence type="ECO:0000256" key="9">
    <source>
        <dbReference type="SAM" id="Phobius"/>
    </source>
</evidence>
<feature type="transmembrane region" description="Helical" evidence="9">
    <location>
        <begin position="450"/>
        <end position="471"/>
    </location>
</feature>
<evidence type="ECO:0000313" key="11">
    <source>
        <dbReference type="EMBL" id="EEG23265.1"/>
    </source>
</evidence>
<evidence type="ECO:0000256" key="3">
    <source>
        <dbReference type="ARBA" id="ARBA00022449"/>
    </source>
</evidence>
<dbReference type="AlphaFoldDB" id="C0DX82"/>
<dbReference type="GO" id="GO:0015297">
    <property type="term" value="F:antiporter activity"/>
    <property type="evidence" value="ECO:0007669"/>
    <property type="project" value="UniProtKB-KW"/>
</dbReference>
<dbReference type="Pfam" id="PF03553">
    <property type="entry name" value="Na_H_antiporter"/>
    <property type="match status" value="1"/>
</dbReference>
<evidence type="ECO:0000256" key="8">
    <source>
        <dbReference type="ARBA" id="ARBA00038435"/>
    </source>
</evidence>
<feature type="transmembrane region" description="Helical" evidence="9">
    <location>
        <begin position="363"/>
        <end position="384"/>
    </location>
</feature>
<keyword evidence="3" id="KW-0050">Antiport</keyword>
<reference evidence="11 12" key="1">
    <citation type="submission" date="2009-01" db="EMBL/GenBank/DDBJ databases">
        <authorList>
            <person name="Fulton L."/>
            <person name="Clifton S."/>
            <person name="Chinwalla A.T."/>
            <person name="Mitreva M."/>
            <person name="Sodergren E."/>
            <person name="Weinstock G."/>
            <person name="Clifton S."/>
            <person name="Dooling D.J."/>
            <person name="Fulton B."/>
            <person name="Minx P."/>
            <person name="Pepin K.H."/>
            <person name="Johnson M."/>
            <person name="Bhonagiri V."/>
            <person name="Nash W.E."/>
            <person name="Mardis E.R."/>
            <person name="Wilson R.K."/>
        </authorList>
    </citation>
    <scope>NUCLEOTIDE SEQUENCE [LARGE SCALE GENOMIC DNA]</scope>
    <source>
        <strain evidence="11 12">ATCC 23834</strain>
    </source>
</reference>
<dbReference type="HOGENOM" id="CLU_033405_1_0_4"/>
<keyword evidence="2" id="KW-0813">Transport</keyword>
<gene>
    <name evidence="11" type="primary">nhaC</name>
    <name evidence="11" type="ORF">EIKCOROL_01985</name>
</gene>
<feature type="domain" description="Na+/H+ antiporter NhaC-like C-terminal" evidence="10">
    <location>
        <begin position="176"/>
        <end position="469"/>
    </location>
</feature>
<feature type="transmembrane region" description="Helical" evidence="9">
    <location>
        <begin position="153"/>
        <end position="179"/>
    </location>
</feature>
<feature type="transmembrane region" description="Helical" evidence="9">
    <location>
        <begin position="53"/>
        <end position="71"/>
    </location>
</feature>
<feature type="transmembrane region" description="Helical" evidence="9">
    <location>
        <begin position="125"/>
        <end position="146"/>
    </location>
</feature>
<sequence length="477" mass="50525">MAQTAKLKREETEVNETKEALLEMQPREAAVMAALVVAVMSITMIHFGWVPHLSVILVLCGLLCFGKAKGLDFGRMQLSMARGVLSGIGAIYLFFFIGLLVSALMVSGAIPTLMYYGFELISPQFFYLSAFVLTSMVGVAIGSSLTTCATLGVAFIGMGSALGANPAVVAGAVVSGAFFGDKMSPISDTTSIAASIVGIDLFDHIRNMMYTTIPAWLLTALLLWLLSGHTAAADLSSVAAFQTQLQASGLVHGYTLLPFAVLIVLAMRRVNAIYTIIITIAVSLVLTYLHSSPSIEQLGGYFFNGYAPPEGTDLGNVAKLISRGGIGSMFFTQTIVILALSLGGLLNALGILPALLSGIGHMLVNAGRATFTVAATSLGVNVLIGEQYLSLLLAGNTFKPIYERLGLHPRNIARTVEDAGTVTNPLVPWSVCGVFIHHALGVPVIDYLPYAFFCYLSLLLTLVFGFTGFTLSKNEAA</sequence>
<comment type="caution">
    <text evidence="11">The sequence shown here is derived from an EMBL/GenBank/DDBJ whole genome shotgun (WGS) entry which is preliminary data.</text>
</comment>
<evidence type="ECO:0000256" key="7">
    <source>
        <dbReference type="ARBA" id="ARBA00023136"/>
    </source>
</evidence>
<feature type="transmembrane region" description="Helical" evidence="9">
    <location>
        <begin position="272"/>
        <end position="291"/>
    </location>
</feature>
<feature type="transmembrane region" description="Helical" evidence="9">
    <location>
        <begin position="29"/>
        <end position="47"/>
    </location>
</feature>
<dbReference type="PANTHER" id="PTHR33451">
    <property type="entry name" value="MALATE-2H(+)/NA(+)-LACTATE ANTIPORTER"/>
    <property type="match status" value="1"/>
</dbReference>
<organism evidence="11 12">
    <name type="scientific">Eikenella corrodens ATCC 23834</name>
    <dbReference type="NCBI Taxonomy" id="546274"/>
    <lineage>
        <taxon>Bacteria</taxon>
        <taxon>Pseudomonadati</taxon>
        <taxon>Pseudomonadota</taxon>
        <taxon>Betaproteobacteria</taxon>
        <taxon>Neisseriales</taxon>
        <taxon>Neisseriaceae</taxon>
        <taxon>Eikenella</taxon>
    </lineage>
</organism>
<evidence type="ECO:0000259" key="10">
    <source>
        <dbReference type="Pfam" id="PF03553"/>
    </source>
</evidence>
<dbReference type="EMBL" id="ACEA01000043">
    <property type="protein sequence ID" value="EEG23265.1"/>
    <property type="molecule type" value="Genomic_DNA"/>
</dbReference>
<dbReference type="InterPro" id="IPR052180">
    <property type="entry name" value="NhaC_Na-H+_Antiporter"/>
</dbReference>
<dbReference type="PANTHER" id="PTHR33451:SF6">
    <property type="entry name" value="NA(+)_H(+) ANTIPORTER NHAC"/>
    <property type="match status" value="1"/>
</dbReference>
<evidence type="ECO:0000313" key="12">
    <source>
        <dbReference type="Proteomes" id="UP000005837"/>
    </source>
</evidence>
<protein>
    <submittedName>
        <fullName evidence="11">Na+/H+ antiporter NhaC</fullName>
    </submittedName>
</protein>
<feature type="transmembrane region" description="Helical" evidence="9">
    <location>
        <begin position="209"/>
        <end position="227"/>
    </location>
</feature>
<dbReference type="eggNOG" id="COG1757">
    <property type="taxonomic scope" value="Bacteria"/>
</dbReference>
<accession>C0DX82</accession>
<feature type="transmembrane region" description="Helical" evidence="9">
    <location>
        <begin position="185"/>
        <end position="202"/>
    </location>
</feature>
<evidence type="ECO:0000256" key="1">
    <source>
        <dbReference type="ARBA" id="ARBA00004651"/>
    </source>
</evidence>